<reference evidence="3 4" key="1">
    <citation type="submission" date="2020-08" db="EMBL/GenBank/DDBJ databases">
        <title>Sequencing the genomes of 1000 actinobacteria strains.</title>
        <authorList>
            <person name="Klenk H.-P."/>
        </authorList>
    </citation>
    <scope>NUCLEOTIDE SEQUENCE [LARGE SCALE GENOMIC DNA]</scope>
    <source>
        <strain evidence="3 4">DSM 45584</strain>
    </source>
</reference>
<evidence type="ECO:0000313" key="3">
    <source>
        <dbReference type="EMBL" id="MBB5156940.1"/>
    </source>
</evidence>
<feature type="domain" description="Mandelate racemase/muconate lactonizing enzyme C-terminal" evidence="2">
    <location>
        <begin position="140"/>
        <end position="236"/>
    </location>
</feature>
<protein>
    <submittedName>
        <fullName evidence="3">L-alanine-DL-glutamate epimerase-like enolase superfamily enzyme</fullName>
    </submittedName>
</protein>
<evidence type="ECO:0000259" key="2">
    <source>
        <dbReference type="SMART" id="SM00922"/>
    </source>
</evidence>
<organism evidence="3 4">
    <name type="scientific">Saccharopolyspora phatthalungensis</name>
    <dbReference type="NCBI Taxonomy" id="664693"/>
    <lineage>
        <taxon>Bacteria</taxon>
        <taxon>Bacillati</taxon>
        <taxon>Actinomycetota</taxon>
        <taxon>Actinomycetes</taxon>
        <taxon>Pseudonocardiales</taxon>
        <taxon>Pseudonocardiaceae</taxon>
        <taxon>Saccharopolyspora</taxon>
    </lineage>
</organism>
<dbReference type="Gene3D" id="3.30.390.10">
    <property type="entry name" value="Enolase-like, N-terminal domain"/>
    <property type="match status" value="1"/>
</dbReference>
<dbReference type="RefSeq" id="WP_184727976.1">
    <property type="nucleotide sequence ID" value="NZ_JACHIW010000001.1"/>
</dbReference>
<dbReference type="InterPro" id="IPR029017">
    <property type="entry name" value="Enolase-like_N"/>
</dbReference>
<dbReference type="SUPFAM" id="SSF51604">
    <property type="entry name" value="Enolase C-terminal domain-like"/>
    <property type="match status" value="1"/>
</dbReference>
<dbReference type="SMART" id="SM00922">
    <property type="entry name" value="MR_MLE"/>
    <property type="match status" value="1"/>
</dbReference>
<dbReference type="EMBL" id="JACHIW010000001">
    <property type="protein sequence ID" value="MBB5156940.1"/>
    <property type="molecule type" value="Genomic_DNA"/>
</dbReference>
<evidence type="ECO:0000256" key="1">
    <source>
        <dbReference type="ARBA" id="ARBA00023239"/>
    </source>
</evidence>
<name>A0A840QAU7_9PSEU</name>
<dbReference type="PANTHER" id="PTHR48080">
    <property type="entry name" value="D-GALACTONATE DEHYDRATASE-RELATED"/>
    <property type="match status" value="1"/>
</dbReference>
<dbReference type="GO" id="GO:0016829">
    <property type="term" value="F:lyase activity"/>
    <property type="evidence" value="ECO:0007669"/>
    <property type="project" value="UniProtKB-KW"/>
</dbReference>
<dbReference type="Proteomes" id="UP000584374">
    <property type="component" value="Unassembled WGS sequence"/>
</dbReference>
<keyword evidence="1" id="KW-0456">Lyase</keyword>
<dbReference type="InterPro" id="IPR013341">
    <property type="entry name" value="Mandelate_racemase_N_dom"/>
</dbReference>
<accession>A0A840QAU7</accession>
<dbReference type="PANTHER" id="PTHR48080:SF2">
    <property type="entry name" value="D-GALACTONATE DEHYDRATASE"/>
    <property type="match status" value="1"/>
</dbReference>
<dbReference type="Gene3D" id="3.20.20.120">
    <property type="entry name" value="Enolase-like C-terminal domain"/>
    <property type="match status" value="1"/>
</dbReference>
<gene>
    <name evidence="3" type="ORF">BJ970_004474</name>
</gene>
<dbReference type="Pfam" id="PF02746">
    <property type="entry name" value="MR_MLE_N"/>
    <property type="match status" value="1"/>
</dbReference>
<sequence>MASIARIKVRGIGPEIPRTTWANMPPQLMLMTLVEIEDSDGAVGYGMAQSYGAGQYDHSNFESIRPLLQFVIGKEAANIEARWHDLHTVITPATPGTVAAVDIALWDLAAKRAGLPLYRYLGGARDEMPAYASTAQLDTVSDYLKHLEEMADEGFTAVKFHAWNVPERDLEMLRAAHQEFGDTLTLMHDAENRYDYWGALRVGRELSGMNFRWFEAPFKDYDLNSYRRLRERIDVPIVPHGLWLLDLQEFYTYAAQGPWDAVRFDATMSGGISQARKLVALADCLGLPAEQQSWGYSFIQAAALHIGLSNLSSSYFESPVPYEAYEYGILNPIRVGKDGMVRPPSGNGLGLDIDWPAMDAATLVSYETSSSTVVAA</sequence>
<dbReference type="InterPro" id="IPR013342">
    <property type="entry name" value="Mandelate_racemase_C"/>
</dbReference>
<dbReference type="CDD" id="cd03316">
    <property type="entry name" value="MR_like"/>
    <property type="match status" value="1"/>
</dbReference>
<dbReference type="InterPro" id="IPR034593">
    <property type="entry name" value="DgoD-like"/>
</dbReference>
<keyword evidence="4" id="KW-1185">Reference proteome</keyword>
<dbReference type="InterPro" id="IPR029065">
    <property type="entry name" value="Enolase_C-like"/>
</dbReference>
<dbReference type="Pfam" id="PF13378">
    <property type="entry name" value="MR_MLE_C"/>
    <property type="match status" value="1"/>
</dbReference>
<dbReference type="AlphaFoldDB" id="A0A840QAU7"/>
<evidence type="ECO:0000313" key="4">
    <source>
        <dbReference type="Proteomes" id="UP000584374"/>
    </source>
</evidence>
<dbReference type="SUPFAM" id="SSF54826">
    <property type="entry name" value="Enolase N-terminal domain-like"/>
    <property type="match status" value="1"/>
</dbReference>
<dbReference type="InterPro" id="IPR036849">
    <property type="entry name" value="Enolase-like_C_sf"/>
</dbReference>
<proteinExistence type="predicted"/>
<comment type="caution">
    <text evidence="3">The sequence shown here is derived from an EMBL/GenBank/DDBJ whole genome shotgun (WGS) entry which is preliminary data.</text>
</comment>